<comment type="caution">
    <text evidence="2">The sequence shown here is derived from an EMBL/GenBank/DDBJ whole genome shotgun (WGS) entry which is preliminary data.</text>
</comment>
<gene>
    <name evidence="2" type="ORF">GCM10011614_32800</name>
</gene>
<dbReference type="Proteomes" id="UP000648075">
    <property type="component" value="Unassembled WGS sequence"/>
</dbReference>
<evidence type="ECO:0000313" key="2">
    <source>
        <dbReference type="EMBL" id="GGZ15326.1"/>
    </source>
</evidence>
<dbReference type="CDD" id="cd00531">
    <property type="entry name" value="NTF2_like"/>
    <property type="match status" value="1"/>
</dbReference>
<proteinExistence type="predicted"/>
<reference evidence="2" key="1">
    <citation type="journal article" date="2014" name="Int. J. Syst. Evol. Microbiol.">
        <title>Complete genome sequence of Corynebacterium casei LMG S-19264T (=DSM 44701T), isolated from a smear-ripened cheese.</title>
        <authorList>
            <consortium name="US DOE Joint Genome Institute (JGI-PGF)"/>
            <person name="Walter F."/>
            <person name="Albersmeier A."/>
            <person name="Kalinowski J."/>
            <person name="Ruckert C."/>
        </authorList>
    </citation>
    <scope>NUCLEOTIDE SEQUENCE</scope>
    <source>
        <strain evidence="2">KCTC 32255</strain>
    </source>
</reference>
<dbReference type="EMBL" id="BMZA01000021">
    <property type="protein sequence ID" value="GGZ15326.1"/>
    <property type="molecule type" value="Genomic_DNA"/>
</dbReference>
<dbReference type="InterPro" id="IPR032710">
    <property type="entry name" value="NTF2-like_dom_sf"/>
</dbReference>
<sequence>MVKAQTGGAGGPALPIDDAEAIRALIVEFHFLVDHGRAGEAAFIFAPDARLVFGPGTPNPGTISGYDDIAAWLKVREAAPVITRHLLGPTRFDVRSADEVATTTLLTLFKAPGSDNPNVPAALADLEEVFVRTADGWRELVREVRPVAWA</sequence>
<dbReference type="SUPFAM" id="SSF54427">
    <property type="entry name" value="NTF2-like"/>
    <property type="match status" value="1"/>
</dbReference>
<accession>A0A918UJM6</accession>
<protein>
    <recommendedName>
        <fullName evidence="1">SnoaL-like domain-containing protein</fullName>
    </recommendedName>
</protein>
<dbReference type="AlphaFoldDB" id="A0A918UJM6"/>
<dbReference type="RefSeq" id="WP_189622377.1">
    <property type="nucleotide sequence ID" value="NZ_BMZA01000021.1"/>
</dbReference>
<dbReference type="InterPro" id="IPR037401">
    <property type="entry name" value="SnoaL-like"/>
</dbReference>
<reference evidence="2" key="2">
    <citation type="submission" date="2020-09" db="EMBL/GenBank/DDBJ databases">
        <authorList>
            <person name="Sun Q."/>
            <person name="Kim S."/>
        </authorList>
    </citation>
    <scope>NUCLEOTIDE SEQUENCE</scope>
    <source>
        <strain evidence="2">KCTC 32255</strain>
    </source>
</reference>
<evidence type="ECO:0000313" key="3">
    <source>
        <dbReference type="Proteomes" id="UP000648075"/>
    </source>
</evidence>
<dbReference type="Pfam" id="PF13577">
    <property type="entry name" value="SnoaL_4"/>
    <property type="match status" value="1"/>
</dbReference>
<organism evidence="2 3">
    <name type="scientific">Novosphingobium colocasiae</name>
    <dbReference type="NCBI Taxonomy" id="1256513"/>
    <lineage>
        <taxon>Bacteria</taxon>
        <taxon>Pseudomonadati</taxon>
        <taxon>Pseudomonadota</taxon>
        <taxon>Alphaproteobacteria</taxon>
        <taxon>Sphingomonadales</taxon>
        <taxon>Sphingomonadaceae</taxon>
        <taxon>Novosphingobium</taxon>
    </lineage>
</organism>
<keyword evidence="3" id="KW-1185">Reference proteome</keyword>
<feature type="domain" description="SnoaL-like" evidence="1">
    <location>
        <begin position="17"/>
        <end position="138"/>
    </location>
</feature>
<evidence type="ECO:0000259" key="1">
    <source>
        <dbReference type="Pfam" id="PF13577"/>
    </source>
</evidence>
<name>A0A918UJM6_9SPHN</name>
<dbReference type="Gene3D" id="3.10.450.50">
    <property type="match status" value="1"/>
</dbReference>